<dbReference type="CDD" id="cd04301">
    <property type="entry name" value="NAT_SF"/>
    <property type="match status" value="1"/>
</dbReference>
<evidence type="ECO:0000259" key="1">
    <source>
        <dbReference type="PROSITE" id="PS51186"/>
    </source>
</evidence>
<feature type="domain" description="N-acetyltransferase" evidence="1">
    <location>
        <begin position="39"/>
        <end position="182"/>
    </location>
</feature>
<accession>A0A1N7E3A3</accession>
<dbReference type="PANTHER" id="PTHR43617">
    <property type="entry name" value="L-AMINO ACID N-ACETYLTRANSFERASE"/>
    <property type="match status" value="1"/>
</dbReference>
<keyword evidence="2" id="KW-0808">Transferase</keyword>
<dbReference type="Proteomes" id="UP000186914">
    <property type="component" value="Unassembled WGS sequence"/>
</dbReference>
<dbReference type="InterPro" id="IPR050276">
    <property type="entry name" value="MshD_Acetyltransferase"/>
</dbReference>
<dbReference type="OrthoDB" id="339006at2157"/>
<name>A0A1N7E3A3_9EURY</name>
<dbReference type="EMBL" id="FTNO01000005">
    <property type="protein sequence ID" value="SIR82521.1"/>
    <property type="molecule type" value="Genomic_DNA"/>
</dbReference>
<dbReference type="GO" id="GO:0016747">
    <property type="term" value="F:acyltransferase activity, transferring groups other than amino-acyl groups"/>
    <property type="evidence" value="ECO:0007669"/>
    <property type="project" value="InterPro"/>
</dbReference>
<protein>
    <submittedName>
        <fullName evidence="2">Acetyltransferase (GNAT) family protein</fullName>
    </submittedName>
</protein>
<dbReference type="AlphaFoldDB" id="A0A1N7E3A3"/>
<dbReference type="Pfam" id="PF00583">
    <property type="entry name" value="Acetyltransf_1"/>
    <property type="match status" value="1"/>
</dbReference>
<organism evidence="2 3">
    <name type="scientific">Haladaptatus litoreus</name>
    <dbReference type="NCBI Taxonomy" id="553468"/>
    <lineage>
        <taxon>Archaea</taxon>
        <taxon>Methanobacteriati</taxon>
        <taxon>Methanobacteriota</taxon>
        <taxon>Stenosarchaea group</taxon>
        <taxon>Halobacteria</taxon>
        <taxon>Halobacteriales</taxon>
        <taxon>Haladaptataceae</taxon>
        <taxon>Haladaptatus</taxon>
    </lineage>
</organism>
<evidence type="ECO:0000313" key="2">
    <source>
        <dbReference type="EMBL" id="SIR82521.1"/>
    </source>
</evidence>
<reference evidence="3" key="1">
    <citation type="submission" date="2017-01" db="EMBL/GenBank/DDBJ databases">
        <authorList>
            <person name="Varghese N."/>
            <person name="Submissions S."/>
        </authorList>
    </citation>
    <scope>NUCLEOTIDE SEQUENCE [LARGE SCALE GENOMIC DNA]</scope>
    <source>
        <strain evidence="3">CGMCC 1.7737</strain>
    </source>
</reference>
<dbReference type="PROSITE" id="PS51186">
    <property type="entry name" value="GNAT"/>
    <property type="match status" value="1"/>
</dbReference>
<gene>
    <name evidence="2" type="ORF">SAMN05421858_3980</name>
</gene>
<sequence length="182" mass="20514">MTAHRLDAVRSFVSRVTPSRKPELSLPPHSFTDGKNREIRLRTYEDELFESLVTLYVTFDPADRAQGTPPLGEPAVREWLQTVLDSVSVVAFHGDHLVGHVMFVPDGVGRHELAIFVHQEYQRAGIGKQLLRTGLGQAKQQGLSKVWLTVESWKGSTQKLYTDVGFVTDNPFGTTYRMSQYL</sequence>
<dbReference type="InterPro" id="IPR000182">
    <property type="entry name" value="GNAT_dom"/>
</dbReference>
<keyword evidence="3" id="KW-1185">Reference proteome</keyword>
<proteinExistence type="predicted"/>
<dbReference type="RefSeq" id="WP_084186389.1">
    <property type="nucleotide sequence ID" value="NZ_FTNO01000005.1"/>
</dbReference>
<evidence type="ECO:0000313" key="3">
    <source>
        <dbReference type="Proteomes" id="UP000186914"/>
    </source>
</evidence>
<dbReference type="Gene3D" id="3.40.630.30">
    <property type="match status" value="1"/>
</dbReference>
<dbReference type="InterPro" id="IPR016181">
    <property type="entry name" value="Acyl_CoA_acyltransferase"/>
</dbReference>
<dbReference type="SUPFAM" id="SSF55729">
    <property type="entry name" value="Acyl-CoA N-acyltransferases (Nat)"/>
    <property type="match status" value="1"/>
</dbReference>